<dbReference type="EMBL" id="JAVLUS010000019">
    <property type="protein sequence ID" value="MDS1115999.1"/>
    <property type="molecule type" value="Genomic_DNA"/>
</dbReference>
<dbReference type="GO" id="GO:0016757">
    <property type="term" value="F:glycosyltransferase activity"/>
    <property type="evidence" value="ECO:0007669"/>
    <property type="project" value="UniProtKB-KW"/>
</dbReference>
<evidence type="ECO:0000313" key="3">
    <source>
        <dbReference type="EMBL" id="MDS1115999.1"/>
    </source>
</evidence>
<sequence length="280" mass="30779">MAKDISGEVLWTFSPVTYGLEHTHDRTVYHSVDFLHTIPGVPTDFVIACENDLLTTSDAVAVSSSEIRRELSARTDNSIRVWENVGDVGLFRQNMQDAREPKAVFCGNLTPTKVDFSLLMAIADRGIDLVVAGPTTIDGESADTEVRQLLAHTNVHYAGTLSQEELSILCGSVSVGLIPYELNSYTRGVFPMKVYEYIGAGLPVVATKLPSLEGRVIAGLDVCEATNFVDKVERLINEDLSSDIRAELSQQVSRNSWESRTDQVERLIEDLLAKESTRSG</sequence>
<evidence type="ECO:0000313" key="4">
    <source>
        <dbReference type="Proteomes" id="UP001265083"/>
    </source>
</evidence>
<feature type="domain" description="Glycosyl transferase family 1" evidence="2">
    <location>
        <begin position="93"/>
        <end position="247"/>
    </location>
</feature>
<name>A0ABU2GYH1_9ACTN</name>
<dbReference type="RefSeq" id="WP_310951859.1">
    <property type="nucleotide sequence ID" value="NZ_JAVLUS010000019.1"/>
</dbReference>
<dbReference type="SUPFAM" id="SSF53756">
    <property type="entry name" value="UDP-Glycosyltransferase/glycogen phosphorylase"/>
    <property type="match status" value="1"/>
</dbReference>
<dbReference type="EC" id="2.4.-.-" evidence="3"/>
<reference evidence="3 4" key="1">
    <citation type="submission" date="2023-08" db="EMBL/GenBank/DDBJ databases">
        <title>Bioegradation of LLDPE and BLDPE plastic by marine bacteria from coast plastic debris.</title>
        <authorList>
            <person name="Rong Z."/>
        </authorList>
    </citation>
    <scope>NUCLEOTIDE SEQUENCE [LARGE SCALE GENOMIC DNA]</scope>
    <source>
        <strain evidence="3 4">Z-2</strain>
    </source>
</reference>
<comment type="caution">
    <text evidence="3">The sequence shown here is derived from an EMBL/GenBank/DDBJ whole genome shotgun (WGS) entry which is preliminary data.</text>
</comment>
<keyword evidence="3" id="KW-0328">Glycosyltransferase</keyword>
<dbReference type="Gene3D" id="3.40.50.2000">
    <property type="entry name" value="Glycogen Phosphorylase B"/>
    <property type="match status" value="1"/>
</dbReference>
<evidence type="ECO:0000256" key="1">
    <source>
        <dbReference type="ARBA" id="ARBA00022679"/>
    </source>
</evidence>
<keyword evidence="1 3" id="KW-0808">Transferase</keyword>
<protein>
    <submittedName>
        <fullName evidence="3">Glycosyltransferase</fullName>
        <ecNumber evidence="3">2.4.-.-</ecNumber>
    </submittedName>
</protein>
<evidence type="ECO:0000259" key="2">
    <source>
        <dbReference type="Pfam" id="PF00534"/>
    </source>
</evidence>
<dbReference type="Pfam" id="PF00534">
    <property type="entry name" value="Glycos_transf_1"/>
    <property type="match status" value="1"/>
</dbReference>
<dbReference type="InterPro" id="IPR001296">
    <property type="entry name" value="Glyco_trans_1"/>
</dbReference>
<dbReference type="PANTHER" id="PTHR46401">
    <property type="entry name" value="GLYCOSYLTRANSFERASE WBBK-RELATED"/>
    <property type="match status" value="1"/>
</dbReference>
<dbReference type="Proteomes" id="UP001265083">
    <property type="component" value="Unassembled WGS sequence"/>
</dbReference>
<accession>A0ABU2GYH1</accession>
<keyword evidence="4" id="KW-1185">Reference proteome</keyword>
<gene>
    <name evidence="3" type="ORF">RD149_19820</name>
</gene>
<proteinExistence type="predicted"/>
<organism evidence="3 4">
    <name type="scientific">Gordonia westfalica</name>
    <dbReference type="NCBI Taxonomy" id="158898"/>
    <lineage>
        <taxon>Bacteria</taxon>
        <taxon>Bacillati</taxon>
        <taxon>Actinomycetota</taxon>
        <taxon>Actinomycetes</taxon>
        <taxon>Mycobacteriales</taxon>
        <taxon>Gordoniaceae</taxon>
        <taxon>Gordonia</taxon>
    </lineage>
</organism>
<dbReference type="PANTHER" id="PTHR46401:SF2">
    <property type="entry name" value="GLYCOSYLTRANSFERASE WBBK-RELATED"/>
    <property type="match status" value="1"/>
</dbReference>